<comment type="similarity">
    <text evidence="2 7">Belongs to the PhoU family.</text>
</comment>
<dbReference type="AlphaFoldDB" id="A0A919ML44"/>
<evidence type="ECO:0000259" key="8">
    <source>
        <dbReference type="Pfam" id="PF01895"/>
    </source>
</evidence>
<feature type="domain" description="PhoU" evidence="8">
    <location>
        <begin position="18"/>
        <end position="103"/>
    </location>
</feature>
<name>A0A919ML44_9ACTN</name>
<feature type="domain" description="PhoU" evidence="8">
    <location>
        <begin position="123"/>
        <end position="202"/>
    </location>
</feature>
<sequence length="221" mass="23922">MRADFQDEFARVGSTLVIMAKAVREAMRQASAALFAADHNLAAQVTVRDAEIDVLNRVVDDRVQELISRRQPIGGDLRMLLTALQVSADLERMGGLAVHVARVTLRRHPVPAVTPELTGLFKAMAAAADELSAKLVTALADHDAELAAQLDSDDDTMDQLHTDLFSVMLSPEWPMGVEGAVDGALLGRYYERYADHVVNIGHHVVFLAGGGVRAPHADIEP</sequence>
<evidence type="ECO:0000313" key="9">
    <source>
        <dbReference type="EMBL" id="GIE16440.1"/>
    </source>
</evidence>
<dbReference type="PANTHER" id="PTHR42930">
    <property type="entry name" value="PHOSPHATE-SPECIFIC TRANSPORT SYSTEM ACCESSORY PROTEIN PHOU"/>
    <property type="match status" value="1"/>
</dbReference>
<dbReference type="GO" id="GO:0005737">
    <property type="term" value="C:cytoplasm"/>
    <property type="evidence" value="ECO:0007669"/>
    <property type="project" value="UniProtKB-SubCell"/>
</dbReference>
<evidence type="ECO:0000256" key="4">
    <source>
        <dbReference type="ARBA" id="ARBA00022448"/>
    </source>
</evidence>
<dbReference type="GO" id="GO:0045936">
    <property type="term" value="P:negative regulation of phosphate metabolic process"/>
    <property type="evidence" value="ECO:0007669"/>
    <property type="project" value="InterPro"/>
</dbReference>
<proteinExistence type="inferred from homology"/>
<dbReference type="NCBIfam" id="TIGR02135">
    <property type="entry name" value="phoU_full"/>
    <property type="match status" value="1"/>
</dbReference>
<comment type="function">
    <text evidence="7">Plays a role in the regulation of phosphate uptake.</text>
</comment>
<gene>
    <name evidence="9" type="ORF">Afe05nite_82800</name>
</gene>
<dbReference type="PANTHER" id="PTHR42930:SF3">
    <property type="entry name" value="PHOSPHATE-SPECIFIC TRANSPORT SYSTEM ACCESSORY PROTEIN PHOU"/>
    <property type="match status" value="1"/>
</dbReference>
<accession>A0A919ML44</accession>
<dbReference type="Pfam" id="PF01895">
    <property type="entry name" value="PhoU"/>
    <property type="match status" value="2"/>
</dbReference>
<comment type="caution">
    <text evidence="9">The sequence shown here is derived from an EMBL/GenBank/DDBJ whole genome shotgun (WGS) entry which is preliminary data.</text>
</comment>
<dbReference type="InterPro" id="IPR038078">
    <property type="entry name" value="PhoU-like_sf"/>
</dbReference>
<dbReference type="FunFam" id="1.20.58.220:FF:000004">
    <property type="entry name" value="Phosphate-specific transport system accessory protein PhoU"/>
    <property type="match status" value="1"/>
</dbReference>
<dbReference type="GO" id="GO:0006817">
    <property type="term" value="P:phosphate ion transport"/>
    <property type="evidence" value="ECO:0007669"/>
    <property type="project" value="UniProtKB-KW"/>
</dbReference>
<comment type="subunit">
    <text evidence="3 7">Homodimer.</text>
</comment>
<evidence type="ECO:0000256" key="7">
    <source>
        <dbReference type="PIRNR" id="PIRNR003107"/>
    </source>
</evidence>
<dbReference type="RefSeq" id="WP_203822781.1">
    <property type="nucleotide sequence ID" value="NZ_BAAABP010000049.1"/>
</dbReference>
<keyword evidence="5 7" id="KW-0963">Cytoplasm</keyword>
<evidence type="ECO:0000256" key="6">
    <source>
        <dbReference type="ARBA" id="ARBA00022592"/>
    </source>
</evidence>
<evidence type="ECO:0000256" key="2">
    <source>
        <dbReference type="ARBA" id="ARBA00008107"/>
    </source>
</evidence>
<dbReference type="PIRSF" id="PIRSF003107">
    <property type="entry name" value="PhoU"/>
    <property type="match status" value="1"/>
</dbReference>
<comment type="subcellular location">
    <subcellularLocation>
        <location evidence="1 7">Cytoplasm</location>
    </subcellularLocation>
</comment>
<keyword evidence="10" id="KW-1185">Reference proteome</keyword>
<reference evidence="9" key="1">
    <citation type="submission" date="2021-01" db="EMBL/GenBank/DDBJ databases">
        <title>Whole genome shotgun sequence of Actinoplanes ferrugineus NBRC 15555.</title>
        <authorList>
            <person name="Komaki H."/>
            <person name="Tamura T."/>
        </authorList>
    </citation>
    <scope>NUCLEOTIDE SEQUENCE</scope>
    <source>
        <strain evidence="9">NBRC 15555</strain>
    </source>
</reference>
<evidence type="ECO:0000256" key="5">
    <source>
        <dbReference type="ARBA" id="ARBA00022490"/>
    </source>
</evidence>
<dbReference type="Proteomes" id="UP000598174">
    <property type="component" value="Unassembled WGS sequence"/>
</dbReference>
<dbReference type="InterPro" id="IPR026022">
    <property type="entry name" value="PhoU_dom"/>
</dbReference>
<organism evidence="9 10">
    <name type="scientific">Paractinoplanes ferrugineus</name>
    <dbReference type="NCBI Taxonomy" id="113564"/>
    <lineage>
        <taxon>Bacteria</taxon>
        <taxon>Bacillati</taxon>
        <taxon>Actinomycetota</taxon>
        <taxon>Actinomycetes</taxon>
        <taxon>Micromonosporales</taxon>
        <taxon>Micromonosporaceae</taxon>
        <taxon>Paractinoplanes</taxon>
    </lineage>
</organism>
<dbReference type="GO" id="GO:0030643">
    <property type="term" value="P:intracellular phosphate ion homeostasis"/>
    <property type="evidence" value="ECO:0007669"/>
    <property type="project" value="InterPro"/>
</dbReference>
<dbReference type="SUPFAM" id="SSF109755">
    <property type="entry name" value="PhoU-like"/>
    <property type="match status" value="1"/>
</dbReference>
<evidence type="ECO:0000313" key="10">
    <source>
        <dbReference type="Proteomes" id="UP000598174"/>
    </source>
</evidence>
<protein>
    <recommendedName>
        <fullName evidence="7">Phosphate-specific transport system accessory protein PhoU</fullName>
    </recommendedName>
</protein>
<dbReference type="InterPro" id="IPR028366">
    <property type="entry name" value="PhoU"/>
</dbReference>
<keyword evidence="6 7" id="KW-0592">Phosphate transport</keyword>
<keyword evidence="4 7" id="KW-0813">Transport</keyword>
<dbReference type="Gene3D" id="1.20.58.220">
    <property type="entry name" value="Phosphate transport system protein phou homolog 2, domain 2"/>
    <property type="match status" value="1"/>
</dbReference>
<evidence type="ECO:0000256" key="3">
    <source>
        <dbReference type="ARBA" id="ARBA00011738"/>
    </source>
</evidence>
<dbReference type="EMBL" id="BOMM01000086">
    <property type="protein sequence ID" value="GIE16440.1"/>
    <property type="molecule type" value="Genomic_DNA"/>
</dbReference>
<evidence type="ECO:0000256" key="1">
    <source>
        <dbReference type="ARBA" id="ARBA00004496"/>
    </source>
</evidence>